<dbReference type="Proteomes" id="UP000254208">
    <property type="component" value="Unassembled WGS sequence"/>
</dbReference>
<dbReference type="PROSITE" id="PS51257">
    <property type="entry name" value="PROKAR_LIPOPROTEIN"/>
    <property type="match status" value="1"/>
</dbReference>
<dbReference type="EMBL" id="UGTZ01000002">
    <property type="protein sequence ID" value="SUD99023.1"/>
    <property type="molecule type" value="Genomic_DNA"/>
</dbReference>
<evidence type="ECO:0000313" key="2">
    <source>
        <dbReference type="EMBL" id="SUC32112.1"/>
    </source>
</evidence>
<dbReference type="RefSeq" id="WP_115167584.1">
    <property type="nucleotide sequence ID" value="NZ_CP077317.1"/>
</dbReference>
<keyword evidence="1" id="KW-0732">Signal</keyword>
<proteinExistence type="predicted"/>
<name>A0A379FTY8_PRORE</name>
<dbReference type="AlphaFoldDB" id="A0A379FTY8"/>
<reference evidence="2 4" key="1">
    <citation type="submission" date="2018-06" db="EMBL/GenBank/DDBJ databases">
        <authorList>
            <consortium name="Pathogen Informatics"/>
            <person name="Doyle S."/>
        </authorList>
    </citation>
    <scope>NUCLEOTIDE SEQUENCE [LARGE SCALE GENOMIC DNA]</scope>
    <source>
        <strain evidence="2 4">NCTC11801</strain>
    </source>
</reference>
<dbReference type="Pfam" id="PF06649">
    <property type="entry name" value="DUF1161"/>
    <property type="match status" value="1"/>
</dbReference>
<protein>
    <submittedName>
        <fullName evidence="2">Protein of uncharacterized function (DUF1161)</fullName>
    </submittedName>
</protein>
<dbReference type="InterPro" id="IPR010595">
    <property type="entry name" value="DUF1161"/>
</dbReference>
<feature type="signal peptide" evidence="1">
    <location>
        <begin position="1"/>
        <end position="21"/>
    </location>
</feature>
<sequence length="77" mass="8368">MKLKALSAIFLTLSISTFASASCESVIAEIKQKIINNGVPENHFTVVAVPNAEAESHEGKIVGHCEDESHKIIYTKK</sequence>
<dbReference type="GeneID" id="93674902"/>
<feature type="chain" id="PRO_5036071544" evidence="1">
    <location>
        <begin position="22"/>
        <end position="77"/>
    </location>
</feature>
<gene>
    <name evidence="2" type="primary">ynfD_3</name>
    <name evidence="3" type="synonym">ynfD_4</name>
    <name evidence="2" type="ORF">NCTC11801_03087</name>
    <name evidence="3" type="ORF">NCTC11801_04749</name>
</gene>
<evidence type="ECO:0000313" key="4">
    <source>
        <dbReference type="Proteomes" id="UP000254208"/>
    </source>
</evidence>
<dbReference type="EMBL" id="UGTZ01000001">
    <property type="protein sequence ID" value="SUC32112.1"/>
    <property type="molecule type" value="Genomic_DNA"/>
</dbReference>
<organism evidence="2 4">
    <name type="scientific">Providencia rettgeri</name>
    <dbReference type="NCBI Taxonomy" id="587"/>
    <lineage>
        <taxon>Bacteria</taxon>
        <taxon>Pseudomonadati</taxon>
        <taxon>Pseudomonadota</taxon>
        <taxon>Gammaproteobacteria</taxon>
        <taxon>Enterobacterales</taxon>
        <taxon>Morganellaceae</taxon>
        <taxon>Providencia</taxon>
    </lineage>
</organism>
<evidence type="ECO:0000313" key="3">
    <source>
        <dbReference type="EMBL" id="SUD99023.1"/>
    </source>
</evidence>
<accession>A0A379FTY8</accession>
<evidence type="ECO:0000256" key="1">
    <source>
        <dbReference type="SAM" id="SignalP"/>
    </source>
</evidence>